<protein>
    <submittedName>
        <fullName evidence="1">Uncharacterized protein</fullName>
    </submittedName>
</protein>
<keyword evidence="2" id="KW-1185">Reference proteome</keyword>
<comment type="caution">
    <text evidence="1">The sequence shown here is derived from an EMBL/GenBank/DDBJ whole genome shotgun (WGS) entry which is preliminary data.</text>
</comment>
<organism evidence="1 2">
    <name type="scientific">Rhodopirellula maiorica SM1</name>
    <dbReference type="NCBI Taxonomy" id="1265738"/>
    <lineage>
        <taxon>Bacteria</taxon>
        <taxon>Pseudomonadati</taxon>
        <taxon>Planctomycetota</taxon>
        <taxon>Planctomycetia</taxon>
        <taxon>Pirellulales</taxon>
        <taxon>Pirellulaceae</taxon>
        <taxon>Novipirellula</taxon>
    </lineage>
</organism>
<dbReference type="Proteomes" id="UP000011991">
    <property type="component" value="Unassembled WGS sequence"/>
</dbReference>
<dbReference type="AlphaFoldDB" id="M5RLE2"/>
<evidence type="ECO:0000313" key="2">
    <source>
        <dbReference type="Proteomes" id="UP000011991"/>
    </source>
</evidence>
<proteinExistence type="predicted"/>
<reference evidence="1 2" key="1">
    <citation type="journal article" date="2013" name="Mar. Genomics">
        <title>Expression of sulfatases in Rhodopirellula baltica and the diversity of sulfatases in the genus Rhodopirellula.</title>
        <authorList>
            <person name="Wegner C.E."/>
            <person name="Richter-Heitmann T."/>
            <person name="Klindworth A."/>
            <person name="Klockow C."/>
            <person name="Richter M."/>
            <person name="Achstetter T."/>
            <person name="Glockner F.O."/>
            <person name="Harder J."/>
        </authorList>
    </citation>
    <scope>NUCLEOTIDE SEQUENCE [LARGE SCALE GENOMIC DNA]</scope>
    <source>
        <strain evidence="1 2">SM1</strain>
    </source>
</reference>
<gene>
    <name evidence="1" type="ORF">RMSM_03058</name>
</gene>
<sequence length="60" mass="6658">MLANLKLITGMSWLISPRLPFAQYGPDLVNLAANSAAARSWQPMPKQLATSLFACEPLWR</sequence>
<accession>M5RLE2</accession>
<evidence type="ECO:0000313" key="1">
    <source>
        <dbReference type="EMBL" id="EMI20016.1"/>
    </source>
</evidence>
<name>M5RLE2_9BACT</name>
<dbReference type="EMBL" id="ANOG01000439">
    <property type="protein sequence ID" value="EMI20016.1"/>
    <property type="molecule type" value="Genomic_DNA"/>
</dbReference>